<dbReference type="CDD" id="cd05356">
    <property type="entry name" value="17beta-HSD1_like_SDR_c"/>
    <property type="match status" value="1"/>
</dbReference>
<keyword evidence="4" id="KW-1133">Transmembrane helix</keyword>
<dbReference type="Pfam" id="PF10251">
    <property type="entry name" value="PEN-2"/>
    <property type="match status" value="1"/>
</dbReference>
<dbReference type="Pfam" id="PF00106">
    <property type="entry name" value="adh_short"/>
    <property type="match status" value="1"/>
</dbReference>
<keyword evidence="6" id="KW-1185">Reference proteome</keyword>
<keyword evidence="4" id="KW-0812">Transmembrane</keyword>
<dbReference type="OrthoDB" id="5545019at2759"/>
<dbReference type="InterPro" id="IPR036291">
    <property type="entry name" value="NAD(P)-bd_dom_sf"/>
</dbReference>
<keyword evidence="1" id="KW-0521">NADP</keyword>
<dbReference type="PRINTS" id="PR00080">
    <property type="entry name" value="SDRFAMILY"/>
</dbReference>
<feature type="transmembrane region" description="Helical" evidence="4">
    <location>
        <begin position="48"/>
        <end position="70"/>
    </location>
</feature>
<dbReference type="PANTHER" id="PTHR43899:SF40">
    <property type="entry name" value="INACTIVE HYDROXYSTEROID DEHYDROGENASE-LIKE PROTEIN 1"/>
    <property type="match status" value="1"/>
</dbReference>
<protein>
    <submittedName>
        <fullName evidence="5">Uncharacterized protein</fullName>
    </submittedName>
</protein>
<comment type="similarity">
    <text evidence="3">Belongs to the short-chain dehydrogenases/reductases (SDR) family.</text>
</comment>
<evidence type="ECO:0000313" key="5">
    <source>
        <dbReference type="EMBL" id="CAD7629106.1"/>
    </source>
</evidence>
<feature type="transmembrane region" description="Helical" evidence="4">
    <location>
        <begin position="390"/>
        <end position="409"/>
    </location>
</feature>
<evidence type="ECO:0000256" key="4">
    <source>
        <dbReference type="SAM" id="Phobius"/>
    </source>
</evidence>
<evidence type="ECO:0000256" key="3">
    <source>
        <dbReference type="RuleBase" id="RU000363"/>
    </source>
</evidence>
<dbReference type="AlphaFoldDB" id="A0A7R9Q1R8"/>
<dbReference type="PRINTS" id="PR00081">
    <property type="entry name" value="GDHRDH"/>
</dbReference>
<name>A0A7R9Q1R8_9ACAR</name>
<dbReference type="GO" id="GO:0016491">
    <property type="term" value="F:oxidoreductase activity"/>
    <property type="evidence" value="ECO:0007669"/>
    <property type="project" value="UniProtKB-KW"/>
</dbReference>
<dbReference type="EMBL" id="OC861023">
    <property type="protein sequence ID" value="CAD7629106.1"/>
    <property type="molecule type" value="Genomic_DNA"/>
</dbReference>
<feature type="transmembrane region" description="Helical" evidence="4">
    <location>
        <begin position="351"/>
        <end position="370"/>
    </location>
</feature>
<dbReference type="InterPro" id="IPR051019">
    <property type="entry name" value="VLCFA-Steroid_DH"/>
</dbReference>
<organism evidence="5">
    <name type="scientific">Medioppia subpectinata</name>
    <dbReference type="NCBI Taxonomy" id="1979941"/>
    <lineage>
        <taxon>Eukaryota</taxon>
        <taxon>Metazoa</taxon>
        <taxon>Ecdysozoa</taxon>
        <taxon>Arthropoda</taxon>
        <taxon>Chelicerata</taxon>
        <taxon>Arachnida</taxon>
        <taxon>Acari</taxon>
        <taxon>Acariformes</taxon>
        <taxon>Sarcoptiformes</taxon>
        <taxon>Oribatida</taxon>
        <taxon>Brachypylina</taxon>
        <taxon>Oppioidea</taxon>
        <taxon>Oppiidae</taxon>
        <taxon>Medioppia</taxon>
    </lineage>
</organism>
<dbReference type="Gene3D" id="3.40.50.720">
    <property type="entry name" value="NAD(P)-binding Rossmann-like Domain"/>
    <property type="match status" value="1"/>
</dbReference>
<feature type="transmembrane region" description="Helical" evidence="4">
    <location>
        <begin position="20"/>
        <end position="36"/>
    </location>
</feature>
<dbReference type="Proteomes" id="UP000759131">
    <property type="component" value="Unassembled WGS sequence"/>
</dbReference>
<proteinExistence type="inferred from homology"/>
<keyword evidence="4" id="KW-0472">Membrane</keyword>
<evidence type="ECO:0000313" key="6">
    <source>
        <dbReference type="Proteomes" id="UP000759131"/>
    </source>
</evidence>
<keyword evidence="2" id="KW-0560">Oxidoreductase</keyword>
<sequence length="435" mass="49540">MSIESVAEVLYKKKQRGRLYRYWSTMGFIFQIVRDIDPKLRVVIDTFTLLGLLYSTKLVFGLFLTAFNGFRVHLWSRVWKIDLRTRYGEWAVITGATDGIGLEYARALAKRGLSLILVGRNEVKLARVKTELSGITSVVTIVADLNSDDPSLYERISTDIDGTNRDIGLLFNNAGVMYDSPNRFMDQPEDKVWQHVRVNIAAVLMMTRAVLPGMIKRRRGLIINMSSIAAYKPLPLMGVYSASKVFVEWFSKTLEIEYKSYNIEVQTLMPSYISTKLTSFSDLLQKPSIAFPSAETFTGNAIATIGRSNNTTGYWSHGLQHFLTDCEPKATDAMDLRKMPPEDQLNLCRKYFYIGFACLPFLWLVNSVWFFRSAFLSAADQPNRKPIQQYVIFSMIGTTVWTVALIAWITTFQLKRAEWEATGDHLSFNIPRGIP</sequence>
<accession>A0A7R9Q1R8</accession>
<evidence type="ECO:0000256" key="1">
    <source>
        <dbReference type="ARBA" id="ARBA00022857"/>
    </source>
</evidence>
<dbReference type="SUPFAM" id="SSF51735">
    <property type="entry name" value="NAD(P)-binding Rossmann-fold domains"/>
    <property type="match status" value="1"/>
</dbReference>
<dbReference type="FunFam" id="3.40.50.720:FF:000137">
    <property type="entry name" value="Hydroxysteroid (17-beta) dehydrogenase 3"/>
    <property type="match status" value="1"/>
</dbReference>
<dbReference type="InterPro" id="IPR002347">
    <property type="entry name" value="SDR_fam"/>
</dbReference>
<reference evidence="5" key="1">
    <citation type="submission" date="2020-11" db="EMBL/GenBank/DDBJ databases">
        <authorList>
            <person name="Tran Van P."/>
        </authorList>
    </citation>
    <scope>NUCLEOTIDE SEQUENCE</scope>
</reference>
<evidence type="ECO:0000256" key="2">
    <source>
        <dbReference type="ARBA" id="ARBA00023002"/>
    </source>
</evidence>
<dbReference type="InterPro" id="IPR019379">
    <property type="entry name" value="Gamma_Secretase_Asp_P_PEN2"/>
</dbReference>
<dbReference type="EMBL" id="CAJPIZ010006448">
    <property type="protein sequence ID" value="CAG2109536.1"/>
    <property type="molecule type" value="Genomic_DNA"/>
</dbReference>
<gene>
    <name evidence="5" type="ORF">OSB1V03_LOCUS9523</name>
</gene>
<dbReference type="GO" id="GO:0005783">
    <property type="term" value="C:endoplasmic reticulum"/>
    <property type="evidence" value="ECO:0007669"/>
    <property type="project" value="TreeGrafter"/>
</dbReference>
<dbReference type="PANTHER" id="PTHR43899">
    <property type="entry name" value="RH59310P"/>
    <property type="match status" value="1"/>
</dbReference>